<gene>
    <name evidence="6" type="ORF">NMP03_04215</name>
</gene>
<dbReference type="RefSeq" id="WP_256507279.1">
    <property type="nucleotide sequence ID" value="NZ_CP101740.1"/>
</dbReference>
<protein>
    <submittedName>
        <fullName evidence="6">Integrase arm-type DNA-binding domain-containing protein</fullName>
    </submittedName>
</protein>
<dbReference type="InterPro" id="IPR010998">
    <property type="entry name" value="Integrase_recombinase_N"/>
</dbReference>
<dbReference type="Gene3D" id="1.10.443.10">
    <property type="entry name" value="Intergrase catalytic core"/>
    <property type="match status" value="1"/>
</dbReference>
<dbReference type="Proteomes" id="UP001058533">
    <property type="component" value="Chromosome"/>
</dbReference>
<reference evidence="6" key="1">
    <citation type="submission" date="2022-07" db="EMBL/GenBank/DDBJ databases">
        <title>Sphingomonas sp. nov., a novel bacterium isolated from the north slope of the Mount Everest.</title>
        <authorList>
            <person name="Cui X."/>
            <person name="Liu Y."/>
        </authorList>
    </citation>
    <scope>NUCLEOTIDE SEQUENCE</scope>
    <source>
        <strain evidence="6">S5-59</strain>
    </source>
</reference>
<evidence type="ECO:0000313" key="6">
    <source>
        <dbReference type="EMBL" id="UUL83440.1"/>
    </source>
</evidence>
<dbReference type="Pfam" id="PF13356">
    <property type="entry name" value="Arm-DNA-bind_3"/>
    <property type="match status" value="1"/>
</dbReference>
<dbReference type="InterPro" id="IPR053876">
    <property type="entry name" value="Phage_int_M"/>
</dbReference>
<dbReference type="EMBL" id="CP101740">
    <property type="protein sequence ID" value="UUL83440.1"/>
    <property type="molecule type" value="Genomic_DNA"/>
</dbReference>
<evidence type="ECO:0000259" key="5">
    <source>
        <dbReference type="PROSITE" id="PS51898"/>
    </source>
</evidence>
<dbReference type="CDD" id="cd00801">
    <property type="entry name" value="INT_P4_C"/>
    <property type="match status" value="1"/>
</dbReference>
<comment type="similarity">
    <text evidence="1">Belongs to the 'phage' integrase family.</text>
</comment>
<keyword evidence="7" id="KW-1185">Reference proteome</keyword>
<keyword evidence="4" id="KW-0233">DNA recombination</keyword>
<sequence length="447" mass="49402">MTVATIRAAPKSGGNTCVFYSRSTVDVRPQPVKNVVSVVGAVWMLADRLTALKVKHAKPGRHVDGKGLCLVVKPTGAKAWVLRVQVDGKRRDIGLGSTSVITLAEAREKAAQGRKWAKEGLDPAYEWKKLRAVIPSFRKAAEAYHTKHLSSWKNAKHAAQWIQTLREYAFNRIGDMRIDTIEAADVIGVLMPIWLEKPETAMRVRQRVITVLNHAHAERWRPAEAPTKAIAGGLPKRTKTNSKPRKHYAAMPYVNAAMFMRNLRDAEMSVGRRALEFTILTAARSGETRGATWGEIDMLLGTWSIPGERMKAGLPHTVPLSSQAAAVLREMEQLVPSKPTDLIFPGRGGPISGATMTKALKEMGGGVATVHGMRSTFRDWCAERMKHVPGEVAEVALAHLPENKVEAAYRRTMYLEQRAELMMAWGEFLDGEGDRDIALLKGAQRAR</sequence>
<organism evidence="6 7">
    <name type="scientific">Sphingomonas qomolangmaensis</name>
    <dbReference type="NCBI Taxonomy" id="2918765"/>
    <lineage>
        <taxon>Bacteria</taxon>
        <taxon>Pseudomonadati</taxon>
        <taxon>Pseudomonadota</taxon>
        <taxon>Alphaproteobacteria</taxon>
        <taxon>Sphingomonadales</taxon>
        <taxon>Sphingomonadaceae</taxon>
        <taxon>Sphingomonas</taxon>
    </lineage>
</organism>
<dbReference type="GO" id="GO:0003677">
    <property type="term" value="F:DNA binding"/>
    <property type="evidence" value="ECO:0007669"/>
    <property type="project" value="UniProtKB-KW"/>
</dbReference>
<dbReference type="Gene3D" id="1.10.150.130">
    <property type="match status" value="1"/>
</dbReference>
<evidence type="ECO:0000256" key="3">
    <source>
        <dbReference type="ARBA" id="ARBA00023125"/>
    </source>
</evidence>
<dbReference type="PROSITE" id="PS51898">
    <property type="entry name" value="TYR_RECOMBINASE"/>
    <property type="match status" value="1"/>
</dbReference>
<dbReference type="InterPro" id="IPR050808">
    <property type="entry name" value="Phage_Integrase"/>
</dbReference>
<dbReference type="PANTHER" id="PTHR30629:SF2">
    <property type="entry name" value="PROPHAGE INTEGRASE INTS-RELATED"/>
    <property type="match status" value="1"/>
</dbReference>
<dbReference type="Pfam" id="PF00589">
    <property type="entry name" value="Phage_integrase"/>
    <property type="match status" value="1"/>
</dbReference>
<name>A0ABY5L8Y4_9SPHN</name>
<keyword evidence="3 6" id="KW-0238">DNA-binding</keyword>
<feature type="domain" description="Tyr recombinase" evidence="5">
    <location>
        <begin position="246"/>
        <end position="422"/>
    </location>
</feature>
<proteinExistence type="inferred from homology"/>
<evidence type="ECO:0000256" key="2">
    <source>
        <dbReference type="ARBA" id="ARBA00022908"/>
    </source>
</evidence>
<dbReference type="InterPro" id="IPR038488">
    <property type="entry name" value="Integrase_DNA-bd_sf"/>
</dbReference>
<dbReference type="InterPro" id="IPR002104">
    <property type="entry name" value="Integrase_catalytic"/>
</dbReference>
<dbReference type="InterPro" id="IPR011010">
    <property type="entry name" value="DNA_brk_join_enz"/>
</dbReference>
<dbReference type="InterPro" id="IPR013762">
    <property type="entry name" value="Integrase-like_cat_sf"/>
</dbReference>
<dbReference type="PANTHER" id="PTHR30629">
    <property type="entry name" value="PROPHAGE INTEGRASE"/>
    <property type="match status" value="1"/>
</dbReference>
<dbReference type="SUPFAM" id="SSF56349">
    <property type="entry name" value="DNA breaking-rejoining enzymes"/>
    <property type="match status" value="1"/>
</dbReference>
<evidence type="ECO:0000256" key="4">
    <source>
        <dbReference type="ARBA" id="ARBA00023172"/>
    </source>
</evidence>
<keyword evidence="2" id="KW-0229">DNA integration</keyword>
<accession>A0ABY5L8Y4</accession>
<dbReference type="InterPro" id="IPR025166">
    <property type="entry name" value="Integrase_DNA_bind_dom"/>
</dbReference>
<evidence type="ECO:0000256" key="1">
    <source>
        <dbReference type="ARBA" id="ARBA00008857"/>
    </source>
</evidence>
<dbReference type="Pfam" id="PF22022">
    <property type="entry name" value="Phage_int_M"/>
    <property type="match status" value="1"/>
</dbReference>
<evidence type="ECO:0000313" key="7">
    <source>
        <dbReference type="Proteomes" id="UP001058533"/>
    </source>
</evidence>
<dbReference type="Gene3D" id="3.30.160.390">
    <property type="entry name" value="Integrase, DNA-binding domain"/>
    <property type="match status" value="1"/>
</dbReference>